<reference evidence="2 3" key="1">
    <citation type="submission" date="2019-08" db="EMBL/GenBank/DDBJ databases">
        <title>Sphingorhabdus soil sp. nov., isolated from arctic soil.</title>
        <authorList>
            <person name="Liu Y."/>
        </authorList>
    </citation>
    <scope>NUCLEOTIDE SEQUENCE [LARGE SCALE GENOMIC DNA]</scope>
    <source>
        <strain evidence="2 3">D-2Q-5-6</strain>
    </source>
</reference>
<dbReference type="NCBIfam" id="TIGR02284">
    <property type="entry name" value="PA2169 family four-helix-bundle protein"/>
    <property type="match status" value="1"/>
</dbReference>
<feature type="domain" description="DUF2383" evidence="1">
    <location>
        <begin position="7"/>
        <end position="115"/>
    </location>
</feature>
<accession>A0A5C6U7M3</accession>
<organism evidence="2 3">
    <name type="scientific">Flavisphingopyxis soli</name>
    <dbReference type="NCBI Taxonomy" id="2601267"/>
    <lineage>
        <taxon>Bacteria</taxon>
        <taxon>Pseudomonadati</taxon>
        <taxon>Pseudomonadota</taxon>
        <taxon>Alphaproteobacteria</taxon>
        <taxon>Sphingomonadales</taxon>
        <taxon>Sphingopyxidaceae</taxon>
        <taxon>Flavisphingopyxis</taxon>
    </lineage>
</organism>
<gene>
    <name evidence="2" type="ORF">FSZ31_12715</name>
</gene>
<dbReference type="AlphaFoldDB" id="A0A5C6U7M3"/>
<comment type="caution">
    <text evidence="2">The sequence shown here is derived from an EMBL/GenBank/DDBJ whole genome shotgun (WGS) entry which is preliminary data.</text>
</comment>
<dbReference type="InterPro" id="IPR012347">
    <property type="entry name" value="Ferritin-like"/>
</dbReference>
<dbReference type="OrthoDB" id="7265085at2"/>
<dbReference type="Pfam" id="PF09537">
    <property type="entry name" value="DUF2383"/>
    <property type="match status" value="1"/>
</dbReference>
<dbReference type="EMBL" id="VOPY01000004">
    <property type="protein sequence ID" value="TXC67846.1"/>
    <property type="molecule type" value="Genomic_DNA"/>
</dbReference>
<name>A0A5C6U7M3_9SPHN</name>
<evidence type="ECO:0000313" key="3">
    <source>
        <dbReference type="Proteomes" id="UP000321129"/>
    </source>
</evidence>
<dbReference type="InterPro" id="IPR011971">
    <property type="entry name" value="CHP02284"/>
</dbReference>
<evidence type="ECO:0000313" key="2">
    <source>
        <dbReference type="EMBL" id="TXC67846.1"/>
    </source>
</evidence>
<protein>
    <submittedName>
        <fullName evidence="2">PA2169 family four-helix-bundle protein</fullName>
    </submittedName>
</protein>
<dbReference type="InterPro" id="IPR016920">
    <property type="entry name" value="UCP029477"/>
</dbReference>
<keyword evidence="3" id="KW-1185">Reference proteome</keyword>
<dbReference type="Proteomes" id="UP000321129">
    <property type="component" value="Unassembled WGS sequence"/>
</dbReference>
<dbReference type="PIRSF" id="PIRSF029477">
    <property type="entry name" value="UCP029477"/>
    <property type="match status" value="1"/>
</dbReference>
<dbReference type="Gene3D" id="1.20.1260.10">
    <property type="match status" value="1"/>
</dbReference>
<proteinExistence type="predicted"/>
<sequence>MTDHDTRTLNSLIATTLDSVDGYREAADKADHATLAETFRARANEREEVVRTMQAKVRAAGGNPEDDGTILAGAHRVFLSLRDAVTGERDDDAVVAEVERGEDHIKSKFDDALKDDDLSADTKTCIADCYTSVKRGHDQMSQLKHAMDAH</sequence>
<evidence type="ECO:0000259" key="1">
    <source>
        <dbReference type="Pfam" id="PF09537"/>
    </source>
</evidence>
<dbReference type="InterPro" id="IPR019052">
    <property type="entry name" value="DUF2383"/>
</dbReference>